<reference evidence="8 9" key="1">
    <citation type="submission" date="2018-11" db="EMBL/GenBank/DDBJ databases">
        <title>Genomic Encyclopedia of Type Strains, Phase IV (KMG-IV): sequencing the most valuable type-strain genomes for metagenomic binning, comparative biology and taxonomic classification.</title>
        <authorList>
            <person name="Goeker M."/>
        </authorList>
    </citation>
    <scope>NUCLEOTIDE SEQUENCE [LARGE SCALE GENOMIC DNA]</scope>
    <source>
        <strain evidence="8 9">DSM 21945</strain>
    </source>
</reference>
<sequence length="392" mass="40117">MSDSSTPAAAGASTTGWPAVWSIAMGVFALVTAEFLPASLLTPMGNELGVSAGQMGQAVTVTAVMALLGGIAVVPLTANIDRRRVMVSLSGLMLLSNLMVAAAPNLWILLAARIGLGLALGGFWAIAAATTIRLVSEEQAPRALSLIFSGVPLATITAAGLGSYLGGLLGWREVFMMASVLSALTMAGQWLALPPLSPQTSGSVSGLWMVLKRPGIGLGIGVVVLIFTAHFAGFTYLRDYLESQQLGLQTIALVLLGFGLANFLGTLLAGRLIGRHLAKVLLFTALMMMAALLALGAMGSAGLLCLPAIVLWGLAFGGTPVSWSTWITKVVPDQTESGGALIVSAIQLAIALGAALGGVIVDSSDAQGVMLASGILMLVAAAMTYRSLCKLR</sequence>
<dbReference type="AlphaFoldDB" id="A0A3N1P6H4"/>
<keyword evidence="3 6" id="KW-0812">Transmembrane</keyword>
<dbReference type="InterPro" id="IPR036259">
    <property type="entry name" value="MFS_trans_sf"/>
</dbReference>
<dbReference type="InterPro" id="IPR011701">
    <property type="entry name" value="MFS"/>
</dbReference>
<accession>A0A3N1P6H4</accession>
<feature type="transmembrane region" description="Helical" evidence="6">
    <location>
        <begin position="280"/>
        <end position="303"/>
    </location>
</feature>
<evidence type="ECO:0000313" key="8">
    <source>
        <dbReference type="EMBL" id="ROQ27594.1"/>
    </source>
</evidence>
<dbReference type="InterPro" id="IPR050189">
    <property type="entry name" value="MFS_Efflux_Transporters"/>
</dbReference>
<dbReference type="Pfam" id="PF07690">
    <property type="entry name" value="MFS_1"/>
    <property type="match status" value="1"/>
</dbReference>
<keyword evidence="9" id="KW-1185">Reference proteome</keyword>
<feature type="transmembrane region" description="Helical" evidence="6">
    <location>
        <begin position="309"/>
        <end position="328"/>
    </location>
</feature>
<feature type="transmembrane region" description="Helical" evidence="6">
    <location>
        <begin position="143"/>
        <end position="162"/>
    </location>
</feature>
<keyword evidence="4 6" id="KW-1133">Transmembrane helix</keyword>
<evidence type="ECO:0000256" key="3">
    <source>
        <dbReference type="ARBA" id="ARBA00022692"/>
    </source>
</evidence>
<feature type="transmembrane region" description="Helical" evidence="6">
    <location>
        <begin position="366"/>
        <end position="385"/>
    </location>
</feature>
<evidence type="ECO:0000256" key="6">
    <source>
        <dbReference type="SAM" id="Phobius"/>
    </source>
</evidence>
<evidence type="ECO:0000313" key="9">
    <source>
        <dbReference type="Proteomes" id="UP000268033"/>
    </source>
</evidence>
<dbReference type="RefSeq" id="WP_123421401.1">
    <property type="nucleotide sequence ID" value="NZ_RJUL01000004.1"/>
</dbReference>
<protein>
    <submittedName>
        <fullName evidence="8">Putative MFS family arabinose efflux permease</fullName>
    </submittedName>
</protein>
<feature type="transmembrane region" description="Helical" evidence="6">
    <location>
        <begin position="246"/>
        <end position="268"/>
    </location>
</feature>
<comment type="caution">
    <text evidence="8">The sequence shown here is derived from an EMBL/GenBank/DDBJ whole genome shotgun (WGS) entry which is preliminary data.</text>
</comment>
<feature type="transmembrane region" description="Helical" evidence="6">
    <location>
        <begin position="114"/>
        <end position="136"/>
    </location>
</feature>
<evidence type="ECO:0000256" key="4">
    <source>
        <dbReference type="ARBA" id="ARBA00022989"/>
    </source>
</evidence>
<comment type="subcellular location">
    <subcellularLocation>
        <location evidence="1">Cell membrane</location>
        <topology evidence="1">Multi-pass membrane protein</topology>
    </subcellularLocation>
</comment>
<dbReference type="EMBL" id="RJUL01000004">
    <property type="protein sequence ID" value="ROQ27594.1"/>
    <property type="molecule type" value="Genomic_DNA"/>
</dbReference>
<feature type="transmembrane region" description="Helical" evidence="6">
    <location>
        <begin position="20"/>
        <end position="38"/>
    </location>
</feature>
<feature type="transmembrane region" description="Helical" evidence="6">
    <location>
        <begin position="340"/>
        <end position="360"/>
    </location>
</feature>
<dbReference type="PANTHER" id="PTHR43124">
    <property type="entry name" value="PURINE EFFLUX PUMP PBUE"/>
    <property type="match status" value="1"/>
</dbReference>
<dbReference type="Proteomes" id="UP000268033">
    <property type="component" value="Unassembled WGS sequence"/>
</dbReference>
<feature type="transmembrane region" description="Helical" evidence="6">
    <location>
        <begin position="174"/>
        <end position="193"/>
    </location>
</feature>
<feature type="transmembrane region" description="Helical" evidence="6">
    <location>
        <begin position="214"/>
        <end position="234"/>
    </location>
</feature>
<dbReference type="Gene3D" id="1.20.1250.20">
    <property type="entry name" value="MFS general substrate transporter like domains"/>
    <property type="match status" value="1"/>
</dbReference>
<proteinExistence type="predicted"/>
<dbReference type="PROSITE" id="PS50850">
    <property type="entry name" value="MFS"/>
    <property type="match status" value="1"/>
</dbReference>
<dbReference type="InterPro" id="IPR020846">
    <property type="entry name" value="MFS_dom"/>
</dbReference>
<dbReference type="PANTHER" id="PTHR43124:SF5">
    <property type="entry name" value="PURINE RIBONUCLEOSIDE EFFLUX PUMP NEPI"/>
    <property type="match status" value="1"/>
</dbReference>
<dbReference type="GO" id="GO:0005886">
    <property type="term" value="C:plasma membrane"/>
    <property type="evidence" value="ECO:0007669"/>
    <property type="project" value="UniProtKB-SubCell"/>
</dbReference>
<name>A0A3N1P6H4_9GAMM</name>
<dbReference type="CDD" id="cd17324">
    <property type="entry name" value="MFS_NepI_like"/>
    <property type="match status" value="1"/>
</dbReference>
<evidence type="ECO:0000256" key="5">
    <source>
        <dbReference type="ARBA" id="ARBA00023136"/>
    </source>
</evidence>
<keyword evidence="5 6" id="KW-0472">Membrane</keyword>
<feature type="transmembrane region" description="Helical" evidence="6">
    <location>
        <begin position="85"/>
        <end position="108"/>
    </location>
</feature>
<evidence type="ECO:0000256" key="2">
    <source>
        <dbReference type="ARBA" id="ARBA00022475"/>
    </source>
</evidence>
<evidence type="ECO:0000256" key="1">
    <source>
        <dbReference type="ARBA" id="ARBA00004651"/>
    </source>
</evidence>
<dbReference type="SUPFAM" id="SSF103473">
    <property type="entry name" value="MFS general substrate transporter"/>
    <property type="match status" value="1"/>
</dbReference>
<evidence type="ECO:0000259" key="7">
    <source>
        <dbReference type="PROSITE" id="PS50850"/>
    </source>
</evidence>
<dbReference type="GO" id="GO:0022857">
    <property type="term" value="F:transmembrane transporter activity"/>
    <property type="evidence" value="ECO:0007669"/>
    <property type="project" value="InterPro"/>
</dbReference>
<feature type="transmembrane region" description="Helical" evidence="6">
    <location>
        <begin position="58"/>
        <end position="78"/>
    </location>
</feature>
<keyword evidence="2" id="KW-1003">Cell membrane</keyword>
<gene>
    <name evidence="8" type="ORF">EDC28_104245</name>
</gene>
<dbReference type="STRING" id="584787.GCA_001247655_02680"/>
<organism evidence="8 9">
    <name type="scientific">Gallaecimonas pentaromativorans</name>
    <dbReference type="NCBI Taxonomy" id="584787"/>
    <lineage>
        <taxon>Bacteria</taxon>
        <taxon>Pseudomonadati</taxon>
        <taxon>Pseudomonadota</taxon>
        <taxon>Gammaproteobacteria</taxon>
        <taxon>Enterobacterales</taxon>
        <taxon>Gallaecimonadaceae</taxon>
        <taxon>Gallaecimonas</taxon>
    </lineage>
</organism>
<feature type="domain" description="Major facilitator superfamily (MFS) profile" evidence="7">
    <location>
        <begin position="19"/>
        <end position="392"/>
    </location>
</feature>